<dbReference type="InterPro" id="IPR029057">
    <property type="entry name" value="PRTase-like"/>
</dbReference>
<evidence type="ECO:0000256" key="7">
    <source>
        <dbReference type="ARBA" id="ARBA00022840"/>
    </source>
</evidence>
<dbReference type="Proteomes" id="UP000298049">
    <property type="component" value="Chromosome"/>
</dbReference>
<keyword evidence="12" id="KW-1185">Reference proteome</keyword>
<evidence type="ECO:0000256" key="9">
    <source>
        <dbReference type="ARBA" id="ARBA00049535"/>
    </source>
</evidence>
<feature type="domain" description="Ribose-phosphate pyrophosphokinase N-terminal" evidence="10">
    <location>
        <begin position="8"/>
        <end position="126"/>
    </location>
</feature>
<evidence type="ECO:0000256" key="8">
    <source>
        <dbReference type="ARBA" id="ARBA00022842"/>
    </source>
</evidence>
<protein>
    <recommendedName>
        <fullName evidence="1">ribose-phosphate diphosphokinase</fullName>
        <ecNumber evidence="1">2.7.6.1</ecNumber>
    </recommendedName>
</protein>
<dbReference type="InterPro" id="IPR000836">
    <property type="entry name" value="PRTase_dom"/>
</dbReference>
<dbReference type="PANTHER" id="PTHR10210">
    <property type="entry name" value="RIBOSE-PHOSPHATE DIPHOSPHOKINASE FAMILY MEMBER"/>
    <property type="match status" value="1"/>
</dbReference>
<dbReference type="GO" id="GO:0002189">
    <property type="term" value="C:ribose phosphate diphosphokinase complex"/>
    <property type="evidence" value="ECO:0007669"/>
    <property type="project" value="TreeGrafter"/>
</dbReference>
<dbReference type="EMBL" id="CP031093">
    <property type="protein sequence ID" value="QCF27101.1"/>
    <property type="molecule type" value="Genomic_DNA"/>
</dbReference>
<dbReference type="RefSeq" id="WP_136549806.1">
    <property type="nucleotide sequence ID" value="NZ_CP031093.1"/>
</dbReference>
<dbReference type="GO" id="GO:0005524">
    <property type="term" value="F:ATP binding"/>
    <property type="evidence" value="ECO:0007669"/>
    <property type="project" value="UniProtKB-KW"/>
</dbReference>
<dbReference type="SMART" id="SM01400">
    <property type="entry name" value="Pribosyltran_N"/>
    <property type="match status" value="1"/>
</dbReference>
<keyword evidence="5" id="KW-0547">Nucleotide-binding</keyword>
<comment type="catalytic activity">
    <reaction evidence="9">
        <text>D-ribose 5-phosphate + ATP = 5-phospho-alpha-D-ribose 1-diphosphate + AMP + H(+)</text>
        <dbReference type="Rhea" id="RHEA:15609"/>
        <dbReference type="ChEBI" id="CHEBI:15378"/>
        <dbReference type="ChEBI" id="CHEBI:30616"/>
        <dbReference type="ChEBI" id="CHEBI:58017"/>
        <dbReference type="ChEBI" id="CHEBI:78346"/>
        <dbReference type="ChEBI" id="CHEBI:456215"/>
        <dbReference type="EC" id="2.7.6.1"/>
    </reaction>
</comment>
<dbReference type="GO" id="GO:0006164">
    <property type="term" value="P:purine nucleotide biosynthetic process"/>
    <property type="evidence" value="ECO:0007669"/>
    <property type="project" value="TreeGrafter"/>
</dbReference>
<dbReference type="GO" id="GO:0000287">
    <property type="term" value="F:magnesium ion binding"/>
    <property type="evidence" value="ECO:0007669"/>
    <property type="project" value="InterPro"/>
</dbReference>
<dbReference type="GO" id="GO:0004749">
    <property type="term" value="F:ribose phosphate diphosphokinase activity"/>
    <property type="evidence" value="ECO:0007669"/>
    <property type="project" value="UniProtKB-EC"/>
</dbReference>
<evidence type="ECO:0000256" key="2">
    <source>
        <dbReference type="ARBA" id="ARBA00022679"/>
    </source>
</evidence>
<evidence type="ECO:0000256" key="5">
    <source>
        <dbReference type="ARBA" id="ARBA00022741"/>
    </source>
</evidence>
<dbReference type="Gene3D" id="3.40.50.2020">
    <property type="match status" value="2"/>
</dbReference>
<keyword evidence="6 11" id="KW-0418">Kinase</keyword>
<reference evidence="11 12" key="1">
    <citation type="submission" date="2018-07" db="EMBL/GenBank/DDBJ databases">
        <title>Marsedoiliclastica nanhaica gen. nov. sp. nov., a novel marine hydrocarbonoclastic bacterium isolated from an in-situ enriched hydrocarbon-degrading consortium in deep-sea sediment.</title>
        <authorList>
            <person name="Dong C."/>
            <person name="Ma T."/>
            <person name="Liu R."/>
            <person name="Shao Z."/>
        </authorList>
    </citation>
    <scope>NUCLEOTIDE SEQUENCE [LARGE SCALE GENOMIC DNA]</scope>
    <source>
        <strain evidence="12">soil36-7</strain>
    </source>
</reference>
<dbReference type="GO" id="GO:0016301">
    <property type="term" value="F:kinase activity"/>
    <property type="evidence" value="ECO:0007669"/>
    <property type="project" value="UniProtKB-KW"/>
</dbReference>
<dbReference type="NCBIfam" id="TIGR01251">
    <property type="entry name" value="ribP_PPkin"/>
    <property type="match status" value="1"/>
</dbReference>
<dbReference type="KEGG" id="hmi:soil367_14805"/>
<dbReference type="SUPFAM" id="SSF53271">
    <property type="entry name" value="PRTase-like"/>
    <property type="match status" value="1"/>
</dbReference>
<dbReference type="EC" id="2.7.6.1" evidence="1"/>
<keyword evidence="3" id="KW-0479">Metal-binding</keyword>
<name>A0A4P7XJ06_9ALTE</name>
<dbReference type="PANTHER" id="PTHR10210:SF32">
    <property type="entry name" value="RIBOSE-PHOSPHATE PYROPHOSPHOKINASE 2"/>
    <property type="match status" value="1"/>
</dbReference>
<dbReference type="OrthoDB" id="9777067at2"/>
<proteinExistence type="predicted"/>
<dbReference type="Pfam" id="PF14572">
    <property type="entry name" value="Pribosyl_synth"/>
    <property type="match status" value="1"/>
</dbReference>
<dbReference type="CDD" id="cd06223">
    <property type="entry name" value="PRTases_typeI"/>
    <property type="match status" value="1"/>
</dbReference>
<evidence type="ECO:0000313" key="11">
    <source>
        <dbReference type="EMBL" id="QCF27101.1"/>
    </source>
</evidence>
<dbReference type="Pfam" id="PF13793">
    <property type="entry name" value="Pribosyltran_N"/>
    <property type="match status" value="1"/>
</dbReference>
<keyword evidence="8" id="KW-0460">Magnesium</keyword>
<evidence type="ECO:0000256" key="3">
    <source>
        <dbReference type="ARBA" id="ARBA00022723"/>
    </source>
</evidence>
<evidence type="ECO:0000256" key="4">
    <source>
        <dbReference type="ARBA" id="ARBA00022727"/>
    </source>
</evidence>
<evidence type="ECO:0000259" key="10">
    <source>
        <dbReference type="Pfam" id="PF13793"/>
    </source>
</evidence>
<evidence type="ECO:0000256" key="1">
    <source>
        <dbReference type="ARBA" id="ARBA00013247"/>
    </source>
</evidence>
<keyword evidence="7" id="KW-0067">ATP-binding</keyword>
<dbReference type="GO" id="GO:0005737">
    <property type="term" value="C:cytoplasm"/>
    <property type="evidence" value="ECO:0007669"/>
    <property type="project" value="TreeGrafter"/>
</dbReference>
<evidence type="ECO:0000256" key="6">
    <source>
        <dbReference type="ARBA" id="ARBA00022777"/>
    </source>
</evidence>
<keyword evidence="2" id="KW-0808">Transferase</keyword>
<dbReference type="InterPro" id="IPR005946">
    <property type="entry name" value="Rib-P_diPkinase"/>
</dbReference>
<keyword evidence="4" id="KW-0545">Nucleotide biosynthesis</keyword>
<evidence type="ECO:0000313" key="12">
    <source>
        <dbReference type="Proteomes" id="UP000298049"/>
    </source>
</evidence>
<accession>A0A4P7XJ06</accession>
<organism evidence="11 12">
    <name type="scientific">Hydrocarboniclastica marina</name>
    <dbReference type="NCBI Taxonomy" id="2259620"/>
    <lineage>
        <taxon>Bacteria</taxon>
        <taxon>Pseudomonadati</taxon>
        <taxon>Pseudomonadota</taxon>
        <taxon>Gammaproteobacteria</taxon>
        <taxon>Alteromonadales</taxon>
        <taxon>Alteromonadaceae</taxon>
        <taxon>Hydrocarboniclastica</taxon>
    </lineage>
</organism>
<sequence>MATSAPLICSLDTDQAFVAQVSSHLGLQSMELEERDFGDGENKIRPLCSVRDRDVYLVQSIYSDAGLSVNDKLVRVLFLIGALRDASAGRITLVAPYICYSRKDRRAQLRDPVASRYVSQLLECMGIDRVVTLDVHNEAAFQNSFRCPSETLHTQRLFVDHFSALLPPNRLCVASPDIGGVKRAESFRAQLSRFIGLAVGQAFVDKQRSNGQVRGEATVVGDVRGQDIILYDDMIASGTTVVRAAEALLSQGARSVHAAATHGVFAEEANSALASAPISSITVTDSVPPWRLVDEKARAKLTVLGVAPFIGDVVSRLNRSESLAELMDELNNAHRHSE</sequence>
<gene>
    <name evidence="11" type="ORF">soil367_14805</name>
</gene>
<dbReference type="InterPro" id="IPR029099">
    <property type="entry name" value="Pribosyltran_N"/>
</dbReference>
<dbReference type="AlphaFoldDB" id="A0A4P7XJ06"/>
<dbReference type="FunFam" id="3.40.50.2020:FF:000007">
    <property type="entry name" value="Ribose-phosphate pyrophosphokinase"/>
    <property type="match status" value="1"/>
</dbReference>
<dbReference type="GO" id="GO:0006015">
    <property type="term" value="P:5-phosphoribose 1-diphosphate biosynthetic process"/>
    <property type="evidence" value="ECO:0007669"/>
    <property type="project" value="TreeGrafter"/>
</dbReference>